<evidence type="ECO:0000313" key="3">
    <source>
        <dbReference type="Proteomes" id="UP001054945"/>
    </source>
</evidence>
<dbReference type="AlphaFoldDB" id="A0AAV4QQN2"/>
<name>A0AAV4QQN2_CAEEX</name>
<comment type="caution">
    <text evidence="2">The sequence shown here is derived from an EMBL/GenBank/DDBJ whole genome shotgun (WGS) entry which is preliminary data.</text>
</comment>
<evidence type="ECO:0000256" key="1">
    <source>
        <dbReference type="SAM" id="MobiDB-lite"/>
    </source>
</evidence>
<feature type="compositionally biased region" description="Polar residues" evidence="1">
    <location>
        <begin position="92"/>
        <end position="114"/>
    </location>
</feature>
<accession>A0AAV4QQN2</accession>
<sequence length="114" mass="13035">MLGITYDKFPHIIKEYYQTPISEVIEIIDEITSPNKAQTKTVPECLTRIYSPSHLNFLQPTTDNQATSRNIARYRSLSTRMPDIPQFKPGNRNHQTFKPVSNPYQGAHNTGNSL</sequence>
<protein>
    <submittedName>
        <fullName evidence="2">Uncharacterized protein</fullName>
    </submittedName>
</protein>
<reference evidence="2 3" key="1">
    <citation type="submission" date="2021-06" db="EMBL/GenBank/DDBJ databases">
        <title>Caerostris extrusa draft genome.</title>
        <authorList>
            <person name="Kono N."/>
            <person name="Arakawa K."/>
        </authorList>
    </citation>
    <scope>NUCLEOTIDE SEQUENCE [LARGE SCALE GENOMIC DNA]</scope>
</reference>
<dbReference type="Proteomes" id="UP001054945">
    <property type="component" value="Unassembled WGS sequence"/>
</dbReference>
<keyword evidence="3" id="KW-1185">Reference proteome</keyword>
<dbReference type="EMBL" id="BPLR01006730">
    <property type="protein sequence ID" value="GIY11998.1"/>
    <property type="molecule type" value="Genomic_DNA"/>
</dbReference>
<proteinExistence type="predicted"/>
<organism evidence="2 3">
    <name type="scientific">Caerostris extrusa</name>
    <name type="common">Bark spider</name>
    <name type="synonym">Caerostris bankana</name>
    <dbReference type="NCBI Taxonomy" id="172846"/>
    <lineage>
        <taxon>Eukaryota</taxon>
        <taxon>Metazoa</taxon>
        <taxon>Ecdysozoa</taxon>
        <taxon>Arthropoda</taxon>
        <taxon>Chelicerata</taxon>
        <taxon>Arachnida</taxon>
        <taxon>Araneae</taxon>
        <taxon>Araneomorphae</taxon>
        <taxon>Entelegynae</taxon>
        <taxon>Araneoidea</taxon>
        <taxon>Araneidae</taxon>
        <taxon>Caerostris</taxon>
    </lineage>
</organism>
<evidence type="ECO:0000313" key="2">
    <source>
        <dbReference type="EMBL" id="GIY11998.1"/>
    </source>
</evidence>
<feature type="region of interest" description="Disordered" evidence="1">
    <location>
        <begin position="78"/>
        <end position="114"/>
    </location>
</feature>
<gene>
    <name evidence="2" type="ORF">CEXT_353601</name>
</gene>